<reference evidence="2" key="1">
    <citation type="journal article" date="2023" name="G3 (Bethesda)">
        <title>A reference genome for the long-term kleptoplast-retaining sea slug Elysia crispata morphotype clarki.</title>
        <authorList>
            <person name="Eastman K.E."/>
            <person name="Pendleton A.L."/>
            <person name="Shaikh M.A."/>
            <person name="Suttiyut T."/>
            <person name="Ogas R."/>
            <person name="Tomko P."/>
            <person name="Gavelis G."/>
            <person name="Widhalm J.R."/>
            <person name="Wisecaver J.H."/>
        </authorList>
    </citation>
    <scope>NUCLEOTIDE SEQUENCE</scope>
    <source>
        <strain evidence="2">ECLA1</strain>
    </source>
</reference>
<proteinExistence type="predicted"/>
<dbReference type="EMBL" id="JAWDGP010002216">
    <property type="protein sequence ID" value="KAK3784715.1"/>
    <property type="molecule type" value="Genomic_DNA"/>
</dbReference>
<organism evidence="2 3">
    <name type="scientific">Elysia crispata</name>
    <name type="common">lettuce slug</name>
    <dbReference type="NCBI Taxonomy" id="231223"/>
    <lineage>
        <taxon>Eukaryota</taxon>
        <taxon>Metazoa</taxon>
        <taxon>Spiralia</taxon>
        <taxon>Lophotrochozoa</taxon>
        <taxon>Mollusca</taxon>
        <taxon>Gastropoda</taxon>
        <taxon>Heterobranchia</taxon>
        <taxon>Euthyneura</taxon>
        <taxon>Panpulmonata</taxon>
        <taxon>Sacoglossa</taxon>
        <taxon>Placobranchoidea</taxon>
        <taxon>Plakobranchidae</taxon>
        <taxon>Elysia</taxon>
    </lineage>
</organism>
<evidence type="ECO:0000313" key="3">
    <source>
        <dbReference type="Proteomes" id="UP001283361"/>
    </source>
</evidence>
<accession>A0AAE1AB80</accession>
<protein>
    <submittedName>
        <fullName evidence="2">Uncharacterized protein</fullName>
    </submittedName>
</protein>
<dbReference type="AlphaFoldDB" id="A0AAE1AB80"/>
<evidence type="ECO:0000256" key="1">
    <source>
        <dbReference type="SAM" id="MobiDB-lite"/>
    </source>
</evidence>
<keyword evidence="3" id="KW-1185">Reference proteome</keyword>
<gene>
    <name evidence="2" type="ORF">RRG08_032168</name>
</gene>
<evidence type="ECO:0000313" key="2">
    <source>
        <dbReference type="EMBL" id="KAK3784715.1"/>
    </source>
</evidence>
<name>A0AAE1AB80_9GAST</name>
<sequence>MRLPRARKGLLCPDSISLKKMEEPQEYENSSSAPLSHPPEKRSRRMPDCFDRLVFQGGRVISFSQALQRISNWHVL</sequence>
<dbReference type="Proteomes" id="UP001283361">
    <property type="component" value="Unassembled WGS sequence"/>
</dbReference>
<feature type="region of interest" description="Disordered" evidence="1">
    <location>
        <begin position="21"/>
        <end position="44"/>
    </location>
</feature>
<comment type="caution">
    <text evidence="2">The sequence shown here is derived from an EMBL/GenBank/DDBJ whole genome shotgun (WGS) entry which is preliminary data.</text>
</comment>